<dbReference type="EMBL" id="CM000880">
    <property type="protein sequence ID" value="KQK23394.1"/>
    <property type="molecule type" value="Genomic_DNA"/>
</dbReference>
<name>I1H967_BRADI</name>
<sequence>MADIALLVAEEFEKRLKRGAPSGAEAKEESKGTGMGNFGAVTKLWESAASGAKVRVALLVKADVPEPKSRLAMAAFDGIFSA</sequence>
<accession>I1H967</accession>
<evidence type="ECO:0000313" key="1">
    <source>
        <dbReference type="EMBL" id="KQK23394.1"/>
    </source>
</evidence>
<dbReference type="OrthoDB" id="735913at2759"/>
<gene>
    <name evidence="2" type="primary">LOC100846035</name>
    <name evidence="1" type="ORF">BRADI_1g73100v3</name>
</gene>
<reference evidence="2" key="3">
    <citation type="submission" date="2018-08" db="UniProtKB">
        <authorList>
            <consortium name="EnsemblPlants"/>
        </authorList>
    </citation>
    <scope>IDENTIFICATION</scope>
    <source>
        <strain evidence="2">cv. Bd21</strain>
    </source>
</reference>
<reference evidence="1 2" key="1">
    <citation type="journal article" date="2010" name="Nature">
        <title>Genome sequencing and analysis of the model grass Brachypodium distachyon.</title>
        <authorList>
            <consortium name="International Brachypodium Initiative"/>
        </authorList>
    </citation>
    <scope>NUCLEOTIDE SEQUENCE [LARGE SCALE GENOMIC DNA]</scope>
    <source>
        <strain evidence="1">Bd21</strain>
        <strain evidence="2">cv. Bd21</strain>
    </source>
</reference>
<evidence type="ECO:0000313" key="2">
    <source>
        <dbReference type="EnsemblPlants" id="KQK23394"/>
    </source>
</evidence>
<dbReference type="AlphaFoldDB" id="I1H967"/>
<dbReference type="eggNOG" id="ENOG502SGEP">
    <property type="taxonomic scope" value="Eukaryota"/>
</dbReference>
<keyword evidence="3" id="KW-1185">Reference proteome</keyword>
<dbReference type="KEGG" id="bdi:100846035"/>
<dbReference type="PANTHER" id="PTHR36067:SF1">
    <property type="entry name" value="EXPRESSED PROTEIN"/>
    <property type="match status" value="1"/>
</dbReference>
<protein>
    <submittedName>
        <fullName evidence="1 2">Uncharacterized protein</fullName>
    </submittedName>
</protein>
<dbReference type="RefSeq" id="XP_003558703.1">
    <property type="nucleotide sequence ID" value="XM_003558655.4"/>
</dbReference>
<dbReference type="Proteomes" id="UP000008810">
    <property type="component" value="Chromosome 1"/>
</dbReference>
<proteinExistence type="predicted"/>
<dbReference type="HOGENOM" id="CLU_190950_0_0_1"/>
<reference evidence="1" key="2">
    <citation type="submission" date="2017-06" db="EMBL/GenBank/DDBJ databases">
        <title>WGS assembly of Brachypodium distachyon.</title>
        <authorList>
            <consortium name="The International Brachypodium Initiative"/>
            <person name="Lucas S."/>
            <person name="Harmon-Smith M."/>
            <person name="Lail K."/>
            <person name="Tice H."/>
            <person name="Grimwood J."/>
            <person name="Bruce D."/>
            <person name="Barry K."/>
            <person name="Shu S."/>
            <person name="Lindquist E."/>
            <person name="Wang M."/>
            <person name="Pitluck S."/>
            <person name="Vogel J.P."/>
            <person name="Garvin D.F."/>
            <person name="Mockler T.C."/>
            <person name="Schmutz J."/>
            <person name="Rokhsar D."/>
            <person name="Bevan M.W."/>
        </authorList>
    </citation>
    <scope>NUCLEOTIDE SEQUENCE</scope>
    <source>
        <strain evidence="1">Bd21</strain>
    </source>
</reference>
<dbReference type="EnsemblPlants" id="KQK23394">
    <property type="protein sequence ID" value="KQK23394"/>
    <property type="gene ID" value="BRADI_1g73100v3"/>
</dbReference>
<dbReference type="Gramene" id="KQK23394">
    <property type="protein sequence ID" value="KQK23394"/>
    <property type="gene ID" value="BRADI_1g73100v3"/>
</dbReference>
<dbReference type="GeneID" id="100846035"/>
<dbReference type="PANTHER" id="PTHR36067">
    <property type="entry name" value="EXPRESSED PROTEIN"/>
    <property type="match status" value="1"/>
</dbReference>
<evidence type="ECO:0000313" key="3">
    <source>
        <dbReference type="Proteomes" id="UP000008810"/>
    </source>
</evidence>
<dbReference type="OMA" id="PMADIAM"/>
<organism evidence="2">
    <name type="scientific">Brachypodium distachyon</name>
    <name type="common">Purple false brome</name>
    <name type="synonym">Trachynia distachya</name>
    <dbReference type="NCBI Taxonomy" id="15368"/>
    <lineage>
        <taxon>Eukaryota</taxon>
        <taxon>Viridiplantae</taxon>
        <taxon>Streptophyta</taxon>
        <taxon>Embryophyta</taxon>
        <taxon>Tracheophyta</taxon>
        <taxon>Spermatophyta</taxon>
        <taxon>Magnoliopsida</taxon>
        <taxon>Liliopsida</taxon>
        <taxon>Poales</taxon>
        <taxon>Poaceae</taxon>
        <taxon>BOP clade</taxon>
        <taxon>Pooideae</taxon>
        <taxon>Stipodae</taxon>
        <taxon>Brachypodieae</taxon>
        <taxon>Brachypodium</taxon>
    </lineage>
</organism>